<evidence type="ECO:0000256" key="1">
    <source>
        <dbReference type="SAM" id="MobiDB-lite"/>
    </source>
</evidence>
<reference evidence="3 4" key="1">
    <citation type="journal article" date="2017" name="PLoS Biol.">
        <title>The sea cucumber genome provides insights into morphological evolution and visceral regeneration.</title>
        <authorList>
            <person name="Zhang X."/>
            <person name="Sun L."/>
            <person name="Yuan J."/>
            <person name="Sun Y."/>
            <person name="Gao Y."/>
            <person name="Zhang L."/>
            <person name="Li S."/>
            <person name="Dai H."/>
            <person name="Hamel J.F."/>
            <person name="Liu C."/>
            <person name="Yu Y."/>
            <person name="Liu S."/>
            <person name="Lin W."/>
            <person name="Guo K."/>
            <person name="Jin S."/>
            <person name="Xu P."/>
            <person name="Storey K.B."/>
            <person name="Huan P."/>
            <person name="Zhang T."/>
            <person name="Zhou Y."/>
            <person name="Zhang J."/>
            <person name="Lin C."/>
            <person name="Li X."/>
            <person name="Xing L."/>
            <person name="Huo D."/>
            <person name="Sun M."/>
            <person name="Wang L."/>
            <person name="Mercier A."/>
            <person name="Li F."/>
            <person name="Yang H."/>
            <person name="Xiang J."/>
        </authorList>
    </citation>
    <scope>NUCLEOTIDE SEQUENCE [LARGE SCALE GENOMIC DNA]</scope>
    <source>
        <strain evidence="3">Shaxun</strain>
        <tissue evidence="3">Muscle</tissue>
    </source>
</reference>
<organism evidence="3 4">
    <name type="scientific">Stichopus japonicus</name>
    <name type="common">Sea cucumber</name>
    <dbReference type="NCBI Taxonomy" id="307972"/>
    <lineage>
        <taxon>Eukaryota</taxon>
        <taxon>Metazoa</taxon>
        <taxon>Echinodermata</taxon>
        <taxon>Eleutherozoa</taxon>
        <taxon>Echinozoa</taxon>
        <taxon>Holothuroidea</taxon>
        <taxon>Aspidochirotacea</taxon>
        <taxon>Aspidochirotida</taxon>
        <taxon>Stichopodidae</taxon>
        <taxon>Apostichopus</taxon>
    </lineage>
</organism>
<protein>
    <recommendedName>
        <fullName evidence="5">Ig-like domain-containing protein</fullName>
    </recommendedName>
</protein>
<dbReference type="AlphaFoldDB" id="A0A2G8KP46"/>
<evidence type="ECO:0008006" key="5">
    <source>
        <dbReference type="Google" id="ProtNLM"/>
    </source>
</evidence>
<feature type="compositionally biased region" description="Basic and acidic residues" evidence="1">
    <location>
        <begin position="259"/>
        <end position="277"/>
    </location>
</feature>
<evidence type="ECO:0000313" key="4">
    <source>
        <dbReference type="Proteomes" id="UP000230750"/>
    </source>
</evidence>
<feature type="region of interest" description="Disordered" evidence="1">
    <location>
        <begin position="259"/>
        <end position="288"/>
    </location>
</feature>
<evidence type="ECO:0000313" key="3">
    <source>
        <dbReference type="EMBL" id="PIK49783.1"/>
    </source>
</evidence>
<accession>A0A2G8KP46</accession>
<name>A0A2G8KP46_STIJA</name>
<dbReference type="EMBL" id="MRZV01000447">
    <property type="protein sequence ID" value="PIK49783.1"/>
    <property type="molecule type" value="Genomic_DNA"/>
</dbReference>
<gene>
    <name evidence="3" type="ORF">BSL78_13336</name>
</gene>
<keyword evidence="4" id="KW-1185">Reference proteome</keyword>
<keyword evidence="2" id="KW-1133">Transmembrane helix</keyword>
<sequence>MQESPFKLISVTVLVNYRPSNPICSSSQKLIFFKDDVTNATAVLQCSLGDIGRPKSTLSFQFQNGSSVNSSVIISGNNLEASISILPSVRMNNSYISCIVRQDIPSSMSTTSFEDSCSFPPILFLEELQVMITPSMYTMNDSGNITFTCSSNAGPLDNVTWKIKSEVPNSVTKFAKHDQITFQVNNSKMSNSASIVFECFGKVQNHTGRANADLVLQQSSSESNLDSMMYSLYVALLVIVLFCVTIAYSFLRRTRKPRMDLRDDESPTDSKKNDENGRNVSHIPPRKCDDDKMSVVNYCFQAFPSPRVMDKSSNEEIEVKPNVDADNVLYAKIVKLKKYNSEI</sequence>
<evidence type="ECO:0000256" key="2">
    <source>
        <dbReference type="SAM" id="Phobius"/>
    </source>
</evidence>
<feature type="transmembrane region" description="Helical" evidence="2">
    <location>
        <begin position="230"/>
        <end position="251"/>
    </location>
</feature>
<keyword evidence="2" id="KW-0812">Transmembrane</keyword>
<proteinExistence type="predicted"/>
<dbReference type="Proteomes" id="UP000230750">
    <property type="component" value="Unassembled WGS sequence"/>
</dbReference>
<keyword evidence="2" id="KW-0472">Membrane</keyword>
<dbReference type="OrthoDB" id="10633858at2759"/>
<comment type="caution">
    <text evidence="3">The sequence shown here is derived from an EMBL/GenBank/DDBJ whole genome shotgun (WGS) entry which is preliminary data.</text>
</comment>